<dbReference type="InterPro" id="IPR015946">
    <property type="entry name" value="KH_dom-like_a/b"/>
</dbReference>
<protein>
    <submittedName>
        <fullName evidence="1">Peroxiredoxin</fullName>
    </submittedName>
</protein>
<dbReference type="Pfam" id="PF02566">
    <property type="entry name" value="OsmC"/>
    <property type="match status" value="1"/>
</dbReference>
<dbReference type="SUPFAM" id="SSF82784">
    <property type="entry name" value="OsmC-like"/>
    <property type="match status" value="1"/>
</dbReference>
<dbReference type="EMBL" id="CP013387">
    <property type="protein sequence ID" value="AOJ04925.1"/>
    <property type="molecule type" value="Genomic_DNA"/>
</dbReference>
<dbReference type="InterPro" id="IPR003718">
    <property type="entry name" value="OsmC/Ohr_fam"/>
</dbReference>
<dbReference type="PANTHER" id="PTHR42830">
    <property type="entry name" value="OSMOTICALLY INDUCIBLE FAMILY PROTEIN"/>
    <property type="match status" value="1"/>
</dbReference>
<dbReference type="KEGG" id="buu:WS70_24575"/>
<sequence>MSTYTAEVAWQKQEGEAFTDNRYSRKHEWRFDGGVRVPASSSPHVVRVPFSDPAAIDPEEAFVAALSSCHMLWFLSLAAQKKFVVTGYRDVAEGTMEKNAEGKEVMTRVVLKPHVTFGGERGPTREDVDGLHHAAHEACYLANSVKTEIGVEGNWAHERAPD</sequence>
<dbReference type="PANTHER" id="PTHR42830:SF2">
    <property type="entry name" value="OSMC_OHR FAMILY PROTEIN"/>
    <property type="match status" value="1"/>
</dbReference>
<dbReference type="Gene3D" id="3.30.300.20">
    <property type="match status" value="1"/>
</dbReference>
<dbReference type="RefSeq" id="WP_059598300.1">
    <property type="nucleotide sequence ID" value="NZ_CP013387.1"/>
</dbReference>
<reference evidence="1 2" key="1">
    <citation type="submission" date="2015-12" db="EMBL/GenBank/DDBJ databases">
        <title>Diversity of Burkholderia near neighbor genomes.</title>
        <authorList>
            <person name="Sahl J."/>
            <person name="Wagner D."/>
            <person name="Keim P."/>
        </authorList>
    </citation>
    <scope>NUCLEOTIDE SEQUENCE [LARGE SCALE GENOMIC DNA]</scope>
    <source>
        <strain evidence="1 2">BDU6</strain>
    </source>
</reference>
<proteinExistence type="predicted"/>
<dbReference type="InterPro" id="IPR052707">
    <property type="entry name" value="OsmC_Ohr_Peroxiredoxin"/>
</dbReference>
<evidence type="ECO:0000313" key="2">
    <source>
        <dbReference type="Proteomes" id="UP000062519"/>
    </source>
</evidence>
<dbReference type="InterPro" id="IPR036102">
    <property type="entry name" value="OsmC/Ohrsf"/>
</dbReference>
<organism evidence="1 2">
    <name type="scientific">Burkholderia mayonis</name>
    <dbReference type="NCBI Taxonomy" id="1385591"/>
    <lineage>
        <taxon>Bacteria</taxon>
        <taxon>Pseudomonadati</taxon>
        <taxon>Pseudomonadota</taxon>
        <taxon>Betaproteobacteria</taxon>
        <taxon>Burkholderiales</taxon>
        <taxon>Burkholderiaceae</taxon>
        <taxon>Burkholderia</taxon>
        <taxon>pseudomallei group</taxon>
    </lineage>
</organism>
<accession>A0A1B4FMM4</accession>
<name>A0A1B4FMM4_9BURK</name>
<evidence type="ECO:0000313" key="1">
    <source>
        <dbReference type="EMBL" id="AOJ04925.1"/>
    </source>
</evidence>
<keyword evidence="2" id="KW-1185">Reference proteome</keyword>
<dbReference type="Proteomes" id="UP000062519">
    <property type="component" value="Chromosome 2"/>
</dbReference>
<dbReference type="AlphaFoldDB" id="A0A1B4FMM4"/>
<gene>
    <name evidence="1" type="ORF">WS70_24575</name>
</gene>